<keyword evidence="6" id="KW-0223">Dioxygenase</keyword>
<dbReference type="InterPro" id="IPR036922">
    <property type="entry name" value="Rieske_2Fe-2S_sf"/>
</dbReference>
<dbReference type="EMBL" id="JACIDS010000006">
    <property type="protein sequence ID" value="MBB3933300.1"/>
    <property type="molecule type" value="Genomic_DNA"/>
</dbReference>
<dbReference type="CDD" id="cd03528">
    <property type="entry name" value="Rieske_RO_ferredoxin"/>
    <property type="match status" value="1"/>
</dbReference>
<evidence type="ECO:0000259" key="5">
    <source>
        <dbReference type="PROSITE" id="PS51296"/>
    </source>
</evidence>
<name>A0A840ASD5_9HYPH</name>
<keyword evidence="2" id="KW-0479">Metal-binding</keyword>
<dbReference type="AlphaFoldDB" id="A0A840ASD5"/>
<reference evidence="6 7" key="1">
    <citation type="submission" date="2020-08" db="EMBL/GenBank/DDBJ databases">
        <title>Genomic Encyclopedia of Type Strains, Phase IV (KMG-IV): sequencing the most valuable type-strain genomes for metagenomic binning, comparative biology and taxonomic classification.</title>
        <authorList>
            <person name="Goeker M."/>
        </authorList>
    </citation>
    <scope>NUCLEOTIDE SEQUENCE [LARGE SCALE GENOMIC DNA]</scope>
    <source>
        <strain evidence="6 7">DSM 25966</strain>
    </source>
</reference>
<dbReference type="GO" id="GO:0046872">
    <property type="term" value="F:metal ion binding"/>
    <property type="evidence" value="ECO:0007669"/>
    <property type="project" value="UniProtKB-KW"/>
</dbReference>
<dbReference type="NCBIfam" id="NF007422">
    <property type="entry name" value="PRK09965.1"/>
    <property type="match status" value="1"/>
</dbReference>
<dbReference type="InterPro" id="IPR053387">
    <property type="entry name" value="Ring-hydroxylating_fd"/>
</dbReference>
<dbReference type="RefSeq" id="WP_183400969.1">
    <property type="nucleotide sequence ID" value="NZ_JACIDS010000006.1"/>
</dbReference>
<dbReference type="PANTHER" id="PTHR21496:SF23">
    <property type="entry name" value="3-PHENYLPROPIONATE_CINNAMIC ACID DIOXYGENASE FERREDOXIN SUBUNIT"/>
    <property type="match status" value="1"/>
</dbReference>
<dbReference type="GO" id="GO:0051537">
    <property type="term" value="F:2 iron, 2 sulfur cluster binding"/>
    <property type="evidence" value="ECO:0007669"/>
    <property type="project" value="UniProtKB-KW"/>
</dbReference>
<evidence type="ECO:0000256" key="4">
    <source>
        <dbReference type="ARBA" id="ARBA00023014"/>
    </source>
</evidence>
<evidence type="ECO:0000256" key="3">
    <source>
        <dbReference type="ARBA" id="ARBA00023004"/>
    </source>
</evidence>
<protein>
    <submittedName>
        <fullName evidence="6">3-phenylpropionate/trans-cinnamate dioxygenase ferredoxin subunit</fullName>
    </submittedName>
</protein>
<dbReference type="NCBIfam" id="NF042948">
    <property type="entry name" value="3PPDioc_HcaC"/>
    <property type="match status" value="1"/>
</dbReference>
<accession>A0A840ASD5</accession>
<dbReference type="SUPFAM" id="SSF50022">
    <property type="entry name" value="ISP domain"/>
    <property type="match status" value="1"/>
</dbReference>
<keyword evidence="3" id="KW-0408">Iron</keyword>
<dbReference type="Proteomes" id="UP000553963">
    <property type="component" value="Unassembled WGS sequence"/>
</dbReference>
<organism evidence="6 7">
    <name type="scientific">Kaistia hirudinis</name>
    <dbReference type="NCBI Taxonomy" id="1293440"/>
    <lineage>
        <taxon>Bacteria</taxon>
        <taxon>Pseudomonadati</taxon>
        <taxon>Pseudomonadota</taxon>
        <taxon>Alphaproteobacteria</taxon>
        <taxon>Hyphomicrobiales</taxon>
        <taxon>Kaistiaceae</taxon>
        <taxon>Kaistia</taxon>
    </lineage>
</organism>
<keyword evidence="7" id="KW-1185">Reference proteome</keyword>
<gene>
    <name evidence="6" type="ORF">GGR25_004373</name>
</gene>
<proteinExistence type="predicted"/>
<dbReference type="Pfam" id="PF00355">
    <property type="entry name" value="Rieske"/>
    <property type="match status" value="1"/>
</dbReference>
<dbReference type="Gene3D" id="2.102.10.10">
    <property type="entry name" value="Rieske [2Fe-2S] iron-sulphur domain"/>
    <property type="match status" value="1"/>
</dbReference>
<evidence type="ECO:0000256" key="2">
    <source>
        <dbReference type="ARBA" id="ARBA00022723"/>
    </source>
</evidence>
<feature type="domain" description="Rieske" evidence="5">
    <location>
        <begin position="4"/>
        <end position="99"/>
    </location>
</feature>
<comment type="caution">
    <text evidence="6">The sequence shown here is derived from an EMBL/GenBank/DDBJ whole genome shotgun (WGS) entry which is preliminary data.</text>
</comment>
<evidence type="ECO:0000313" key="7">
    <source>
        <dbReference type="Proteomes" id="UP000553963"/>
    </source>
</evidence>
<evidence type="ECO:0000313" key="6">
    <source>
        <dbReference type="EMBL" id="MBB3933300.1"/>
    </source>
</evidence>
<dbReference type="PROSITE" id="PS51296">
    <property type="entry name" value="RIESKE"/>
    <property type="match status" value="1"/>
</dbReference>
<keyword evidence="4" id="KW-0411">Iron-sulfur</keyword>
<sequence>MSQIHVCSIGDLPPGEARRVEAEPAVAVFHVGDAFYAVADLCTHATASMSEGYVDDDATVECPVHAARFCLKTGRALCLPATEALRTFPIVIRDGEVYVDMSADALSEAAE</sequence>
<dbReference type="GO" id="GO:0051213">
    <property type="term" value="F:dioxygenase activity"/>
    <property type="evidence" value="ECO:0007669"/>
    <property type="project" value="UniProtKB-KW"/>
</dbReference>
<evidence type="ECO:0000256" key="1">
    <source>
        <dbReference type="ARBA" id="ARBA00022714"/>
    </source>
</evidence>
<keyword evidence="1" id="KW-0001">2Fe-2S</keyword>
<keyword evidence="6" id="KW-0560">Oxidoreductase</keyword>
<dbReference type="PANTHER" id="PTHR21496">
    <property type="entry name" value="FERREDOXIN-RELATED"/>
    <property type="match status" value="1"/>
</dbReference>
<dbReference type="InterPro" id="IPR017941">
    <property type="entry name" value="Rieske_2Fe-2S"/>
</dbReference>